<evidence type="ECO:0000256" key="1">
    <source>
        <dbReference type="SAM" id="Phobius"/>
    </source>
</evidence>
<accession>A0A413MSK2</accession>
<reference evidence="5 6" key="1">
    <citation type="submission" date="2018-08" db="EMBL/GenBank/DDBJ databases">
        <title>A genome reference for cultivated species of the human gut microbiota.</title>
        <authorList>
            <person name="Zou Y."/>
            <person name="Xue W."/>
            <person name="Luo G."/>
        </authorList>
    </citation>
    <scope>NUCLEOTIDE SEQUENCE [LARGE SCALE GENOMIC DNA]</scope>
    <source>
        <strain evidence="5 6">AF12-7</strain>
    </source>
</reference>
<reference evidence="4 7" key="2">
    <citation type="journal article" date="2019" name="Nat. Med.">
        <title>A library of human gut bacterial isolates paired with longitudinal multiomics data enables mechanistic microbiome research.</title>
        <authorList>
            <person name="Poyet M."/>
            <person name="Groussin M."/>
            <person name="Gibbons S.M."/>
            <person name="Avila-Pacheco J."/>
            <person name="Jiang X."/>
            <person name="Kearney S.M."/>
            <person name="Perrotta A.R."/>
            <person name="Berdy B."/>
            <person name="Zhao S."/>
            <person name="Lieberman T.D."/>
            <person name="Swanson P.K."/>
            <person name="Smith M."/>
            <person name="Roesemann S."/>
            <person name="Alexander J.E."/>
            <person name="Rich S.A."/>
            <person name="Livny J."/>
            <person name="Vlamakis H."/>
            <person name="Clish C."/>
            <person name="Bullock K."/>
            <person name="Deik A."/>
            <person name="Scott J."/>
            <person name="Pierce K.A."/>
            <person name="Xavier R.J."/>
            <person name="Alm E.J."/>
        </authorList>
    </citation>
    <scope>NUCLEOTIDE SEQUENCE [LARGE SCALE GENOMIC DNA]</scope>
    <source>
        <strain evidence="4 7">BIOML-A6</strain>
    </source>
</reference>
<evidence type="ECO:0000313" key="6">
    <source>
        <dbReference type="Proteomes" id="UP000285150"/>
    </source>
</evidence>
<dbReference type="PANTHER" id="PTHR30273:SF2">
    <property type="entry name" value="PROTEIN FECR"/>
    <property type="match status" value="1"/>
</dbReference>
<evidence type="ECO:0000259" key="2">
    <source>
        <dbReference type="Pfam" id="PF04773"/>
    </source>
</evidence>
<protein>
    <submittedName>
        <fullName evidence="5">DUF4974 domain-containing protein</fullName>
    </submittedName>
</protein>
<dbReference type="Pfam" id="PF04773">
    <property type="entry name" value="FecR"/>
    <property type="match status" value="1"/>
</dbReference>
<dbReference type="InterPro" id="IPR012373">
    <property type="entry name" value="Ferrdict_sens_TM"/>
</dbReference>
<dbReference type="RefSeq" id="WP_117858653.1">
    <property type="nucleotide sequence ID" value="NZ_CP081913.1"/>
</dbReference>
<dbReference type="GO" id="GO:0016989">
    <property type="term" value="F:sigma factor antagonist activity"/>
    <property type="evidence" value="ECO:0007669"/>
    <property type="project" value="TreeGrafter"/>
</dbReference>
<dbReference type="Pfam" id="PF16344">
    <property type="entry name" value="FecR_C"/>
    <property type="match status" value="1"/>
</dbReference>
<dbReference type="Proteomes" id="UP000285150">
    <property type="component" value="Unassembled WGS sequence"/>
</dbReference>
<dbReference type="AlphaFoldDB" id="A0A413MSK2"/>
<feature type="transmembrane region" description="Helical" evidence="1">
    <location>
        <begin position="73"/>
        <end position="95"/>
    </location>
</feature>
<dbReference type="PANTHER" id="PTHR30273">
    <property type="entry name" value="PERIPLASMIC SIGNAL SENSOR AND SIGMA FACTOR ACTIVATOR FECR-RELATED"/>
    <property type="match status" value="1"/>
</dbReference>
<gene>
    <name evidence="5" type="ORF">DWV77_12860</name>
    <name evidence="4" type="ORF">F9958_15285</name>
</gene>
<comment type="caution">
    <text evidence="5">The sequence shown here is derived from an EMBL/GenBank/DDBJ whole genome shotgun (WGS) entry which is preliminary data.</text>
</comment>
<evidence type="ECO:0000259" key="3">
    <source>
        <dbReference type="Pfam" id="PF16344"/>
    </source>
</evidence>
<evidence type="ECO:0000313" key="5">
    <source>
        <dbReference type="EMBL" id="RGW32790.1"/>
    </source>
</evidence>
<feature type="domain" description="Protein FecR C-terminal" evidence="3">
    <location>
        <begin position="249"/>
        <end position="316"/>
    </location>
</feature>
<dbReference type="Proteomes" id="UP000467334">
    <property type="component" value="Unassembled WGS sequence"/>
</dbReference>
<keyword evidence="1" id="KW-0472">Membrane</keyword>
<name>A0A413MSK2_BACSE</name>
<proteinExistence type="predicted"/>
<organism evidence="5 6">
    <name type="scientific">Bacteroides stercoris</name>
    <dbReference type="NCBI Taxonomy" id="46506"/>
    <lineage>
        <taxon>Bacteria</taxon>
        <taxon>Pseudomonadati</taxon>
        <taxon>Bacteroidota</taxon>
        <taxon>Bacteroidia</taxon>
        <taxon>Bacteroidales</taxon>
        <taxon>Bacteroidaceae</taxon>
        <taxon>Bacteroides</taxon>
    </lineage>
</organism>
<sequence>MKLKKKHTNQNFEIVDSIGKYMDDDIQRIIEGKQLELGDRELPPFDEYRIYKNIQEAVMQEEKRKNRRIRMPLFFKWAVACIIVLFAVGAGYNFYQSRCEANLVYREVCAVRGEKLLVLLPDGSRVWLNADSKLTYPEQFAKYNRDVTLEGEAYFEIAKNKKSPFQVFAENVKIQVTGTCFNVKAYPSDKVIKTTLDEGSINIGHIRSRRPMQQIFPGQTAVYEKRSNVIKIKTDRYHDDASSWKGNQLTFRNASLKEVLTTLQRHFDIEIAVKNEKIASFTYNFVCKGNDLNYVLEVMQSITPVSFKKISEYTYTVE</sequence>
<dbReference type="Gene3D" id="2.60.120.1440">
    <property type="match status" value="1"/>
</dbReference>
<dbReference type="EMBL" id="WCLE01000044">
    <property type="protein sequence ID" value="KAB5310477.1"/>
    <property type="molecule type" value="Genomic_DNA"/>
</dbReference>
<dbReference type="PIRSF" id="PIRSF018266">
    <property type="entry name" value="FecR"/>
    <property type="match status" value="1"/>
</dbReference>
<dbReference type="Gene3D" id="3.55.50.30">
    <property type="match status" value="1"/>
</dbReference>
<keyword evidence="1" id="KW-0812">Transmembrane</keyword>
<dbReference type="InterPro" id="IPR006860">
    <property type="entry name" value="FecR"/>
</dbReference>
<dbReference type="EMBL" id="QSAF01000016">
    <property type="protein sequence ID" value="RGW32790.1"/>
    <property type="molecule type" value="Genomic_DNA"/>
</dbReference>
<keyword evidence="1" id="KW-1133">Transmembrane helix</keyword>
<dbReference type="InterPro" id="IPR032508">
    <property type="entry name" value="FecR_C"/>
</dbReference>
<evidence type="ECO:0000313" key="7">
    <source>
        <dbReference type="Proteomes" id="UP000467334"/>
    </source>
</evidence>
<evidence type="ECO:0000313" key="4">
    <source>
        <dbReference type="EMBL" id="KAB5310477.1"/>
    </source>
</evidence>
<feature type="domain" description="FecR protein" evidence="2">
    <location>
        <begin position="113"/>
        <end position="201"/>
    </location>
</feature>